<dbReference type="RefSeq" id="WP_139634499.1">
    <property type="nucleotide sequence ID" value="NZ_VDLX02000015.1"/>
</dbReference>
<protein>
    <submittedName>
        <fullName evidence="2">2OG-Fe(II) oxygenase</fullName>
    </submittedName>
</protein>
<feature type="domain" description="Prolyl 4-hydroxylase alpha subunit Fe(2+) 2OG dioxygenase" evidence="1">
    <location>
        <begin position="119"/>
        <end position="218"/>
    </location>
</feature>
<gene>
    <name evidence="2" type="ORF">FH608_034115</name>
</gene>
<evidence type="ECO:0000313" key="3">
    <source>
        <dbReference type="Proteomes" id="UP000312512"/>
    </source>
</evidence>
<dbReference type="Proteomes" id="UP000312512">
    <property type="component" value="Unassembled WGS sequence"/>
</dbReference>
<organism evidence="2 3">
    <name type="scientific">Nonomuraea phyllanthi</name>
    <dbReference type="NCBI Taxonomy" id="2219224"/>
    <lineage>
        <taxon>Bacteria</taxon>
        <taxon>Bacillati</taxon>
        <taxon>Actinomycetota</taxon>
        <taxon>Actinomycetes</taxon>
        <taxon>Streptosporangiales</taxon>
        <taxon>Streptosporangiaceae</taxon>
        <taxon>Nonomuraea</taxon>
    </lineage>
</organism>
<comment type="caution">
    <text evidence="2">The sequence shown here is derived from an EMBL/GenBank/DDBJ whole genome shotgun (WGS) entry which is preliminary data.</text>
</comment>
<keyword evidence="3" id="KW-1185">Reference proteome</keyword>
<dbReference type="OrthoDB" id="9783171at2"/>
<name>A0A5C4VZB2_9ACTN</name>
<dbReference type="Pfam" id="PF13640">
    <property type="entry name" value="2OG-FeII_Oxy_3"/>
    <property type="match status" value="1"/>
</dbReference>
<accession>A0A5C4VZB2</accession>
<dbReference type="EMBL" id="VDLX02000015">
    <property type="protein sequence ID" value="KAB8190565.1"/>
    <property type="molecule type" value="Genomic_DNA"/>
</dbReference>
<evidence type="ECO:0000313" key="2">
    <source>
        <dbReference type="EMBL" id="KAB8190565.1"/>
    </source>
</evidence>
<dbReference type="InterPro" id="IPR044862">
    <property type="entry name" value="Pro_4_hyd_alph_FE2OG_OXY"/>
</dbReference>
<dbReference type="AlphaFoldDB" id="A0A5C4VZB2"/>
<sequence length="271" mass="31181">MQDVQAFTFHRDELFALADKYSDQFRTASPFRHVIIDDFLPPAVLEPVLEEFPEPRDATWQRFDTAREVKLALADTERMGPATRHLLAEFNGSVFIDFLERLTGITQLVSDPHFEGGGLHQIRPGGFLKVHADFNRSRRLNLDRRLNGLLYLNKDWEEDYGGHLQLWNKDMTECEGKILPVFNRFVLFATTDDANHGHPDPLTCPEDRARRSMALYYYSNGRPEDEVTADHTTLFKQRPGEAWKSNLRQVAKRWTPPALADLVGGRKTKDA</sequence>
<dbReference type="Gene3D" id="2.60.120.620">
    <property type="entry name" value="q2cbj1_9rhob like domain"/>
    <property type="match status" value="1"/>
</dbReference>
<reference evidence="2 3" key="1">
    <citation type="submission" date="2019-10" db="EMBL/GenBank/DDBJ databases">
        <title>Nonomuraea sp. nov., isolated from Phyllanthus amarus.</title>
        <authorList>
            <person name="Klykleung N."/>
            <person name="Tanasupawat S."/>
        </authorList>
    </citation>
    <scope>NUCLEOTIDE SEQUENCE [LARGE SCALE GENOMIC DNA]</scope>
    <source>
        <strain evidence="2 3">PA1-10</strain>
    </source>
</reference>
<proteinExistence type="predicted"/>
<evidence type="ECO:0000259" key="1">
    <source>
        <dbReference type="Pfam" id="PF13640"/>
    </source>
</evidence>